<evidence type="ECO:0000313" key="3">
    <source>
        <dbReference type="Proteomes" id="UP000823617"/>
    </source>
</evidence>
<accession>A0A9D9N0X0</accession>
<feature type="transmembrane region" description="Helical" evidence="1">
    <location>
        <begin position="12"/>
        <end position="30"/>
    </location>
</feature>
<sequence length="70" mass="7977">MKPDNRISWIEMAYLIIAMLAIGTASIYVTHITDGGADHFDWFMVIVLTLIGVSNAVQFFYARKKRGNRK</sequence>
<reference evidence="2" key="2">
    <citation type="journal article" date="2021" name="PeerJ">
        <title>Extensive microbial diversity within the chicken gut microbiome revealed by metagenomics and culture.</title>
        <authorList>
            <person name="Gilroy R."/>
            <person name="Ravi A."/>
            <person name="Getino M."/>
            <person name="Pursley I."/>
            <person name="Horton D.L."/>
            <person name="Alikhan N.F."/>
            <person name="Baker D."/>
            <person name="Gharbi K."/>
            <person name="Hall N."/>
            <person name="Watson M."/>
            <person name="Adriaenssens E.M."/>
            <person name="Foster-Nyarko E."/>
            <person name="Jarju S."/>
            <person name="Secka A."/>
            <person name="Antonio M."/>
            <person name="Oren A."/>
            <person name="Chaudhuri R.R."/>
            <person name="La Ragione R."/>
            <person name="Hildebrand F."/>
            <person name="Pallen M.J."/>
        </authorList>
    </citation>
    <scope>NUCLEOTIDE SEQUENCE</scope>
    <source>
        <strain evidence="2">B1-3475</strain>
    </source>
</reference>
<name>A0A9D9N0X0_9BACT</name>
<comment type="caution">
    <text evidence="2">The sequence shown here is derived from an EMBL/GenBank/DDBJ whole genome shotgun (WGS) entry which is preliminary data.</text>
</comment>
<organism evidence="2 3">
    <name type="scientific">Candidatus Cryptobacteroides intestinigallinarum</name>
    <dbReference type="NCBI Taxonomy" id="2840767"/>
    <lineage>
        <taxon>Bacteria</taxon>
        <taxon>Pseudomonadati</taxon>
        <taxon>Bacteroidota</taxon>
        <taxon>Bacteroidia</taxon>
        <taxon>Bacteroidales</taxon>
        <taxon>Candidatus Cryptobacteroides</taxon>
    </lineage>
</organism>
<keyword evidence="1" id="KW-0812">Transmembrane</keyword>
<gene>
    <name evidence="2" type="ORF">IAC08_07660</name>
</gene>
<keyword evidence="1" id="KW-1133">Transmembrane helix</keyword>
<evidence type="ECO:0000313" key="2">
    <source>
        <dbReference type="EMBL" id="MBO8456259.1"/>
    </source>
</evidence>
<dbReference type="Proteomes" id="UP000823617">
    <property type="component" value="Unassembled WGS sequence"/>
</dbReference>
<keyword evidence="1" id="KW-0472">Membrane</keyword>
<dbReference type="EMBL" id="JADIMK010000078">
    <property type="protein sequence ID" value="MBO8456259.1"/>
    <property type="molecule type" value="Genomic_DNA"/>
</dbReference>
<proteinExistence type="predicted"/>
<reference evidence="2" key="1">
    <citation type="submission" date="2020-10" db="EMBL/GenBank/DDBJ databases">
        <authorList>
            <person name="Gilroy R."/>
        </authorList>
    </citation>
    <scope>NUCLEOTIDE SEQUENCE</scope>
    <source>
        <strain evidence="2">B1-3475</strain>
    </source>
</reference>
<feature type="transmembrane region" description="Helical" evidence="1">
    <location>
        <begin position="42"/>
        <end position="62"/>
    </location>
</feature>
<evidence type="ECO:0000256" key="1">
    <source>
        <dbReference type="SAM" id="Phobius"/>
    </source>
</evidence>
<dbReference type="AlphaFoldDB" id="A0A9D9N0X0"/>
<protein>
    <submittedName>
        <fullName evidence="2">Uncharacterized protein</fullName>
    </submittedName>
</protein>